<gene>
    <name evidence="4" type="ORF">ACFPYJ_20180</name>
</gene>
<dbReference type="Gene3D" id="3.40.50.720">
    <property type="entry name" value="NAD(P)-binding Rossmann-like Domain"/>
    <property type="match status" value="1"/>
</dbReference>
<dbReference type="InterPro" id="IPR000683">
    <property type="entry name" value="Gfo/Idh/MocA-like_OxRdtase_N"/>
</dbReference>
<dbReference type="RefSeq" id="WP_379190010.1">
    <property type="nucleotide sequence ID" value="NZ_JBHSOW010000074.1"/>
</dbReference>
<dbReference type="InterPro" id="IPR050463">
    <property type="entry name" value="Gfo/Idh/MocA_oxidrdct_glycsds"/>
</dbReference>
<dbReference type="SUPFAM" id="SSF51735">
    <property type="entry name" value="NAD(P)-binding Rossmann-fold domains"/>
    <property type="match status" value="1"/>
</dbReference>
<proteinExistence type="predicted"/>
<dbReference type="InterPro" id="IPR055170">
    <property type="entry name" value="GFO_IDH_MocA-like_dom"/>
</dbReference>
<feature type="domain" description="GFO/IDH/MocA-like oxidoreductase" evidence="3">
    <location>
        <begin position="150"/>
        <end position="271"/>
    </location>
</feature>
<evidence type="ECO:0000259" key="2">
    <source>
        <dbReference type="Pfam" id="PF01408"/>
    </source>
</evidence>
<evidence type="ECO:0000313" key="5">
    <source>
        <dbReference type="Proteomes" id="UP001596047"/>
    </source>
</evidence>
<dbReference type="PANTHER" id="PTHR43818">
    <property type="entry name" value="BCDNA.GH03377"/>
    <property type="match status" value="1"/>
</dbReference>
<dbReference type="Proteomes" id="UP001596047">
    <property type="component" value="Unassembled WGS sequence"/>
</dbReference>
<name>A0ABW0VZQ8_9BACL</name>
<keyword evidence="5" id="KW-1185">Reference proteome</keyword>
<dbReference type="SUPFAM" id="SSF55347">
    <property type="entry name" value="Glyceraldehyde-3-phosphate dehydrogenase-like, C-terminal domain"/>
    <property type="match status" value="1"/>
</dbReference>
<dbReference type="Gene3D" id="3.30.360.10">
    <property type="entry name" value="Dihydrodipicolinate Reductase, domain 2"/>
    <property type="match status" value="1"/>
</dbReference>
<keyword evidence="1" id="KW-0560">Oxidoreductase</keyword>
<protein>
    <submittedName>
        <fullName evidence="4">Gfo/Idh/MocA family protein</fullName>
    </submittedName>
</protein>
<evidence type="ECO:0000313" key="4">
    <source>
        <dbReference type="EMBL" id="MFC5651387.1"/>
    </source>
</evidence>
<dbReference type="EMBL" id="JBHSOW010000074">
    <property type="protein sequence ID" value="MFC5651387.1"/>
    <property type="molecule type" value="Genomic_DNA"/>
</dbReference>
<dbReference type="PANTHER" id="PTHR43818:SF11">
    <property type="entry name" value="BCDNA.GH03377"/>
    <property type="match status" value="1"/>
</dbReference>
<accession>A0ABW0VZQ8</accession>
<dbReference type="Pfam" id="PF22725">
    <property type="entry name" value="GFO_IDH_MocA_C3"/>
    <property type="match status" value="1"/>
</dbReference>
<feature type="domain" description="Gfo/Idh/MocA-like oxidoreductase N-terminal" evidence="2">
    <location>
        <begin position="38"/>
        <end position="140"/>
    </location>
</feature>
<evidence type="ECO:0000256" key="1">
    <source>
        <dbReference type="ARBA" id="ARBA00023002"/>
    </source>
</evidence>
<organism evidence="4 5">
    <name type="scientific">Paenibacillus solisilvae</name>
    <dbReference type="NCBI Taxonomy" id="2486751"/>
    <lineage>
        <taxon>Bacteria</taxon>
        <taxon>Bacillati</taxon>
        <taxon>Bacillota</taxon>
        <taxon>Bacilli</taxon>
        <taxon>Bacillales</taxon>
        <taxon>Paenibacillaceae</taxon>
        <taxon>Paenibacillus</taxon>
    </lineage>
</organism>
<dbReference type="Pfam" id="PF01408">
    <property type="entry name" value="GFO_IDH_MocA"/>
    <property type="match status" value="1"/>
</dbReference>
<reference evidence="5" key="1">
    <citation type="journal article" date="2019" name="Int. J. Syst. Evol. Microbiol.">
        <title>The Global Catalogue of Microorganisms (GCM) 10K type strain sequencing project: providing services to taxonomists for standard genome sequencing and annotation.</title>
        <authorList>
            <consortium name="The Broad Institute Genomics Platform"/>
            <consortium name="The Broad Institute Genome Sequencing Center for Infectious Disease"/>
            <person name="Wu L."/>
            <person name="Ma J."/>
        </authorList>
    </citation>
    <scope>NUCLEOTIDE SEQUENCE [LARGE SCALE GENOMIC DNA]</scope>
    <source>
        <strain evidence="5">CGMCC 1.3240</strain>
    </source>
</reference>
<evidence type="ECO:0000259" key="3">
    <source>
        <dbReference type="Pfam" id="PF22725"/>
    </source>
</evidence>
<dbReference type="InterPro" id="IPR036291">
    <property type="entry name" value="NAD(P)-bd_dom_sf"/>
</dbReference>
<sequence>MGQKLSICIFQFKIYNEVARNMVHLALLGAWHVHTKNFVKEALKTGIAELKVVWDDDEERGKAFAEQFGVAYEGDLDSVLSRKDIDAVMVECATAMHKEVIIKAANAKKHIFTDKALALTVQDCLAIKKAILDNGVKFAVSLESKIIGPYRYAKTLVDEGKLGRVTSAYFRRAHQAALDKTMLPTYWFDPAQTGGGVTLDLGCHGLYLLPHFCGMPKKVTCLMNELYGTGSDENSTTIIEFDSEAIGTSHTSFVSYRIDNLLEIIGTEGILVISGTNKSNFRVLLQSKHVPGHENLMPVPSENVPEDDELPSAQFVRLVSSDTELSLPYFDIDAAIGITRLIECAYESAKEQRHVMY</sequence>
<comment type="caution">
    <text evidence="4">The sequence shown here is derived from an EMBL/GenBank/DDBJ whole genome shotgun (WGS) entry which is preliminary data.</text>
</comment>